<dbReference type="GO" id="GO:0034398">
    <property type="term" value="P:telomere tethering at nuclear periphery"/>
    <property type="evidence" value="ECO:0007669"/>
    <property type="project" value="TreeGrafter"/>
</dbReference>
<protein>
    <submittedName>
        <fullName evidence="1">Uncharacterized protein</fullName>
    </submittedName>
</protein>
<sequence length="225" mass="24683">MALTAPETQFMCVRAVHEPPGKSFEEIRIEDYLRFYTTTGRPPPPCPQEPADAVLRERAGLPSLFKPYTERSLLTTTRPSDLPDAQNFYTTVHEGDIFHSISAIPTYEAFSHEELRYYAYLKGNRLPPTPVTPAPFVLGPPSADGMTPRPSNLPPGAEQMMTISAQAAYSGHSLEELRVAFMQAGRELTSSEILARGARNPAYPFAPSVSSGGGPFARPLGVRLF</sequence>
<dbReference type="InterPro" id="IPR037665">
    <property type="entry name" value="Nucleoporin_S59-like"/>
</dbReference>
<dbReference type="AlphaFoldDB" id="A0A9P3PL27"/>
<gene>
    <name evidence="1" type="ORF">LshimejAT787_0409390</name>
</gene>
<dbReference type="GO" id="GO:0006405">
    <property type="term" value="P:RNA export from nucleus"/>
    <property type="evidence" value="ECO:0007669"/>
    <property type="project" value="TreeGrafter"/>
</dbReference>
<dbReference type="PANTHER" id="PTHR23198:SF6">
    <property type="entry name" value="NUCLEAR PORE COMPLEX PROTEIN NUP98-NUP96"/>
    <property type="match status" value="1"/>
</dbReference>
<dbReference type="Proteomes" id="UP001063166">
    <property type="component" value="Unassembled WGS sequence"/>
</dbReference>
<dbReference type="EMBL" id="BRPK01000004">
    <property type="protein sequence ID" value="GLB37888.1"/>
    <property type="molecule type" value="Genomic_DNA"/>
</dbReference>
<organism evidence="1 2">
    <name type="scientific">Lyophyllum shimeji</name>
    <name type="common">Hon-shimeji</name>
    <name type="synonym">Tricholoma shimeji</name>
    <dbReference type="NCBI Taxonomy" id="47721"/>
    <lineage>
        <taxon>Eukaryota</taxon>
        <taxon>Fungi</taxon>
        <taxon>Dikarya</taxon>
        <taxon>Basidiomycota</taxon>
        <taxon>Agaricomycotina</taxon>
        <taxon>Agaricomycetes</taxon>
        <taxon>Agaricomycetidae</taxon>
        <taxon>Agaricales</taxon>
        <taxon>Tricholomatineae</taxon>
        <taxon>Lyophyllaceae</taxon>
        <taxon>Lyophyllum</taxon>
    </lineage>
</organism>
<evidence type="ECO:0000313" key="1">
    <source>
        <dbReference type="EMBL" id="GLB37888.1"/>
    </source>
</evidence>
<keyword evidence="2" id="KW-1185">Reference proteome</keyword>
<evidence type="ECO:0000313" key="2">
    <source>
        <dbReference type="Proteomes" id="UP001063166"/>
    </source>
</evidence>
<dbReference type="PANTHER" id="PTHR23198">
    <property type="entry name" value="NUCLEOPORIN"/>
    <property type="match status" value="1"/>
</dbReference>
<dbReference type="GO" id="GO:0008139">
    <property type="term" value="F:nuclear localization sequence binding"/>
    <property type="evidence" value="ECO:0007669"/>
    <property type="project" value="TreeGrafter"/>
</dbReference>
<proteinExistence type="predicted"/>
<dbReference type="GO" id="GO:0006606">
    <property type="term" value="P:protein import into nucleus"/>
    <property type="evidence" value="ECO:0007669"/>
    <property type="project" value="TreeGrafter"/>
</dbReference>
<dbReference type="GO" id="GO:0000973">
    <property type="term" value="P:post-transcriptional tethering of RNA polymerase II gene DNA at nuclear periphery"/>
    <property type="evidence" value="ECO:0007669"/>
    <property type="project" value="TreeGrafter"/>
</dbReference>
<comment type="caution">
    <text evidence="1">The sequence shown here is derived from an EMBL/GenBank/DDBJ whole genome shotgun (WGS) entry which is preliminary data.</text>
</comment>
<dbReference type="Gene3D" id="1.10.10.2360">
    <property type="match status" value="1"/>
</dbReference>
<dbReference type="GO" id="GO:0044614">
    <property type="term" value="C:nuclear pore cytoplasmic filaments"/>
    <property type="evidence" value="ECO:0007669"/>
    <property type="project" value="TreeGrafter"/>
</dbReference>
<dbReference type="GO" id="GO:0017056">
    <property type="term" value="F:structural constituent of nuclear pore"/>
    <property type="evidence" value="ECO:0007669"/>
    <property type="project" value="TreeGrafter"/>
</dbReference>
<dbReference type="OrthoDB" id="3234974at2759"/>
<dbReference type="GO" id="GO:0003723">
    <property type="term" value="F:RNA binding"/>
    <property type="evidence" value="ECO:0007669"/>
    <property type="project" value="TreeGrafter"/>
</dbReference>
<name>A0A9P3PL27_LYOSH</name>
<reference evidence="1" key="1">
    <citation type="submission" date="2022-07" db="EMBL/GenBank/DDBJ databases">
        <title>The genome of Lyophyllum shimeji provides insight into the initial evolution of ectomycorrhizal fungal genome.</title>
        <authorList>
            <person name="Kobayashi Y."/>
            <person name="Shibata T."/>
            <person name="Hirakawa H."/>
            <person name="Shigenobu S."/>
            <person name="Nishiyama T."/>
            <person name="Yamada A."/>
            <person name="Hasebe M."/>
            <person name="Kawaguchi M."/>
        </authorList>
    </citation>
    <scope>NUCLEOTIDE SEQUENCE</scope>
    <source>
        <strain evidence="1">AT787</strain>
    </source>
</reference>
<accession>A0A9P3PL27</accession>